<organism evidence="3 4">
    <name type="scientific">Lentithecium fluviatile CBS 122367</name>
    <dbReference type="NCBI Taxonomy" id="1168545"/>
    <lineage>
        <taxon>Eukaryota</taxon>
        <taxon>Fungi</taxon>
        <taxon>Dikarya</taxon>
        <taxon>Ascomycota</taxon>
        <taxon>Pezizomycotina</taxon>
        <taxon>Dothideomycetes</taxon>
        <taxon>Pleosporomycetidae</taxon>
        <taxon>Pleosporales</taxon>
        <taxon>Massarineae</taxon>
        <taxon>Lentitheciaceae</taxon>
        <taxon>Lentithecium</taxon>
    </lineage>
</organism>
<evidence type="ECO:0000259" key="2">
    <source>
        <dbReference type="Pfam" id="PF09431"/>
    </source>
</evidence>
<dbReference type="GO" id="GO:0071933">
    <property type="term" value="F:Arp2/3 complex binding"/>
    <property type="evidence" value="ECO:0007669"/>
    <property type="project" value="TreeGrafter"/>
</dbReference>
<feature type="compositionally biased region" description="Polar residues" evidence="1">
    <location>
        <begin position="373"/>
        <end position="388"/>
    </location>
</feature>
<dbReference type="OrthoDB" id="445362at2759"/>
<dbReference type="AlphaFoldDB" id="A0A6G1ILP1"/>
<dbReference type="InterPro" id="IPR030125">
    <property type="entry name" value="SPIN90/Ldb17"/>
</dbReference>
<gene>
    <name evidence="3" type="ORF">K458DRAFT_408403</name>
</gene>
<dbReference type="PANTHER" id="PTHR13357">
    <property type="entry name" value="SH3 ADAPTER PROTEIN SPIN90 NCK INTERACTING PROTEIN WITH SH3 DOMAIN"/>
    <property type="match status" value="1"/>
</dbReference>
<keyword evidence="4" id="KW-1185">Reference proteome</keyword>
<dbReference type="SUPFAM" id="SSF48371">
    <property type="entry name" value="ARM repeat"/>
    <property type="match status" value="1"/>
</dbReference>
<evidence type="ECO:0000313" key="4">
    <source>
        <dbReference type="Proteomes" id="UP000799291"/>
    </source>
</evidence>
<dbReference type="InterPro" id="IPR016024">
    <property type="entry name" value="ARM-type_fold"/>
</dbReference>
<dbReference type="GO" id="GO:0030479">
    <property type="term" value="C:actin cortical patch"/>
    <property type="evidence" value="ECO:0007669"/>
    <property type="project" value="TreeGrafter"/>
</dbReference>
<feature type="domain" description="SPIN90/Ldb17 leucine-rich" evidence="2">
    <location>
        <begin position="188"/>
        <end position="332"/>
    </location>
</feature>
<dbReference type="GO" id="GO:0006897">
    <property type="term" value="P:endocytosis"/>
    <property type="evidence" value="ECO:0007669"/>
    <property type="project" value="TreeGrafter"/>
</dbReference>
<dbReference type="GO" id="GO:0051666">
    <property type="term" value="P:actin cortical patch localization"/>
    <property type="evidence" value="ECO:0007669"/>
    <property type="project" value="TreeGrafter"/>
</dbReference>
<dbReference type="Pfam" id="PF09431">
    <property type="entry name" value="SPIN90_LRD"/>
    <property type="match status" value="1"/>
</dbReference>
<dbReference type="PANTHER" id="PTHR13357:SF1">
    <property type="entry name" value="NCK-INTERACTING PROTEIN WITH SH3 DOMAIN"/>
    <property type="match status" value="1"/>
</dbReference>
<sequence>MAFEVSYNLESEQQFWDELDDVVTTRCQEHEIIDNALRSYLNVTTSYKSEYLQTDYSVAKCTYRLLQGDLFCAHKDYVRRQLIYCLLQEDDNPTLHMVAAFLLFDGRANENDPTFENMMEEGAFPRLVSLIQAPSVREDARLHQMLLELMYESSRIQRLKWEDFMAIDDSFILYLLEIIEGVSDDVQDPYHYPVIRVLLVLNEQYLVESTALQNDGRAPITNRVIKALSTHGMTYKTFGCNLILLLNRESETILQLLILKALYLIFGNPQTAEYFYTNDLHVLVDVILRNLIDLPSDSPATNALRHTYLRVLHPILTNSQISKPPYYKRDDILRLLHLLVTSGNHFAPVDDTTKRLVTRCTAVHWLQPTISVDASETNGNGSPTQSPIENVVGSGQKEIARRKLGMSMDGGSESTTSVLEVASHTEKPGVQTPSRGKDLVQ</sequence>
<dbReference type="Proteomes" id="UP000799291">
    <property type="component" value="Unassembled WGS sequence"/>
</dbReference>
<protein>
    <recommendedName>
        <fullName evidence="2">SPIN90/Ldb17 leucine-rich domain-containing protein</fullName>
    </recommendedName>
</protein>
<dbReference type="EMBL" id="MU005606">
    <property type="protein sequence ID" value="KAF2679156.1"/>
    <property type="molecule type" value="Genomic_DNA"/>
</dbReference>
<proteinExistence type="predicted"/>
<feature type="region of interest" description="Disordered" evidence="1">
    <location>
        <begin position="373"/>
        <end position="441"/>
    </location>
</feature>
<reference evidence="3" key="1">
    <citation type="journal article" date="2020" name="Stud. Mycol.">
        <title>101 Dothideomycetes genomes: a test case for predicting lifestyles and emergence of pathogens.</title>
        <authorList>
            <person name="Haridas S."/>
            <person name="Albert R."/>
            <person name="Binder M."/>
            <person name="Bloem J."/>
            <person name="Labutti K."/>
            <person name="Salamov A."/>
            <person name="Andreopoulos B."/>
            <person name="Baker S."/>
            <person name="Barry K."/>
            <person name="Bills G."/>
            <person name="Bluhm B."/>
            <person name="Cannon C."/>
            <person name="Castanera R."/>
            <person name="Culley D."/>
            <person name="Daum C."/>
            <person name="Ezra D."/>
            <person name="Gonzalez J."/>
            <person name="Henrissat B."/>
            <person name="Kuo A."/>
            <person name="Liang C."/>
            <person name="Lipzen A."/>
            <person name="Lutzoni F."/>
            <person name="Magnuson J."/>
            <person name="Mondo S."/>
            <person name="Nolan M."/>
            <person name="Ohm R."/>
            <person name="Pangilinan J."/>
            <person name="Park H.-J."/>
            <person name="Ramirez L."/>
            <person name="Alfaro M."/>
            <person name="Sun H."/>
            <person name="Tritt A."/>
            <person name="Yoshinaga Y."/>
            <person name="Zwiers L.-H."/>
            <person name="Turgeon B."/>
            <person name="Goodwin S."/>
            <person name="Spatafora J."/>
            <person name="Crous P."/>
            <person name="Grigoriev I."/>
        </authorList>
    </citation>
    <scope>NUCLEOTIDE SEQUENCE</scope>
    <source>
        <strain evidence="3">CBS 122367</strain>
    </source>
</reference>
<dbReference type="GO" id="GO:0000147">
    <property type="term" value="P:actin cortical patch assembly"/>
    <property type="evidence" value="ECO:0007669"/>
    <property type="project" value="TreeGrafter"/>
</dbReference>
<evidence type="ECO:0000256" key="1">
    <source>
        <dbReference type="SAM" id="MobiDB-lite"/>
    </source>
</evidence>
<accession>A0A6G1ILP1</accession>
<evidence type="ECO:0000313" key="3">
    <source>
        <dbReference type="EMBL" id="KAF2679156.1"/>
    </source>
</evidence>
<name>A0A6G1ILP1_9PLEO</name>
<dbReference type="InterPro" id="IPR018556">
    <property type="entry name" value="SPIN90/Ldb17_LRD"/>
</dbReference>